<sequence>MMVKRRTFPLLIASALAVMVYFIFTLPRSQPGNHQHLYPHHISDQSITLVNDTKHFMVGAYKEHRLEGSSVRIISIFRRDSVQPLYCVFYCGSHWANGMKAEVQMHSDHFGFHFVTTDVLCPNLPDCNPSHVTLATQADAKLAQNQTFLRIQNLVKREEEEFKFNFTVCASGHPDSGDVQADVFLIENHIFPKSQFEPSGRFERPRWLDVPGINIMEHIYREEPDYRIYHPSKMIVRPRLESTTPPR</sequence>
<dbReference type="Proteomes" id="UP001652741">
    <property type="component" value="Chromosome ssa16"/>
</dbReference>
<dbReference type="RefSeq" id="XP_045552663.1">
    <property type="nucleotide sequence ID" value="XM_045696707.1"/>
</dbReference>
<protein>
    <submittedName>
        <fullName evidence="3">Uncharacterized protein</fullName>
    </submittedName>
</protein>
<dbReference type="GeneID" id="123727724"/>
<keyword evidence="2" id="KW-1185">Reference proteome</keyword>
<evidence type="ECO:0000313" key="3">
    <source>
        <dbReference type="RefSeq" id="XP_045552663.1"/>
    </source>
</evidence>
<accession>A0ABM3D1H9</accession>
<name>A0ABM3D1H9_SALSA</name>
<keyword evidence="1" id="KW-0472">Membrane</keyword>
<keyword evidence="1" id="KW-1133">Transmembrane helix</keyword>
<keyword evidence="1" id="KW-0812">Transmembrane</keyword>
<organism evidence="2 3">
    <name type="scientific">Salmo salar</name>
    <name type="common">Atlantic salmon</name>
    <dbReference type="NCBI Taxonomy" id="8030"/>
    <lineage>
        <taxon>Eukaryota</taxon>
        <taxon>Metazoa</taxon>
        <taxon>Chordata</taxon>
        <taxon>Craniata</taxon>
        <taxon>Vertebrata</taxon>
        <taxon>Euteleostomi</taxon>
        <taxon>Actinopterygii</taxon>
        <taxon>Neopterygii</taxon>
        <taxon>Teleostei</taxon>
        <taxon>Protacanthopterygii</taxon>
        <taxon>Salmoniformes</taxon>
        <taxon>Salmonidae</taxon>
        <taxon>Salmoninae</taxon>
        <taxon>Salmo</taxon>
    </lineage>
</organism>
<reference evidence="3" key="1">
    <citation type="submission" date="2025-08" db="UniProtKB">
        <authorList>
            <consortium name="RefSeq"/>
        </authorList>
    </citation>
    <scope>IDENTIFICATION</scope>
</reference>
<evidence type="ECO:0000256" key="1">
    <source>
        <dbReference type="SAM" id="Phobius"/>
    </source>
</evidence>
<evidence type="ECO:0000313" key="2">
    <source>
        <dbReference type="Proteomes" id="UP001652741"/>
    </source>
</evidence>
<feature type="transmembrane region" description="Helical" evidence="1">
    <location>
        <begin position="7"/>
        <end position="24"/>
    </location>
</feature>
<proteinExistence type="predicted"/>
<gene>
    <name evidence="3" type="primary">LOC123727724</name>
</gene>